<evidence type="ECO:0000256" key="3">
    <source>
        <dbReference type="ARBA" id="ARBA00022448"/>
    </source>
</evidence>
<dbReference type="GO" id="GO:0098588">
    <property type="term" value="C:bounding membrane of organelle"/>
    <property type="evidence" value="ECO:0007669"/>
    <property type="project" value="UniProtKB-ARBA"/>
</dbReference>
<comment type="subcellular location">
    <subcellularLocation>
        <location evidence="2">Endomembrane system</location>
        <topology evidence="2">Multi-pass membrane protein</topology>
    </subcellularLocation>
    <subcellularLocation>
        <location evidence="1">Vacuole</location>
    </subcellularLocation>
</comment>
<dbReference type="FunFam" id="1.20.1280.290:FF:000011">
    <property type="entry name" value="PQ loop repeat protein"/>
    <property type="match status" value="1"/>
</dbReference>
<dbReference type="GO" id="GO:0005773">
    <property type="term" value="C:vacuole"/>
    <property type="evidence" value="ECO:0007669"/>
    <property type="project" value="UniProtKB-SubCell"/>
</dbReference>
<keyword evidence="6" id="KW-0677">Repeat</keyword>
<evidence type="ECO:0000313" key="12">
    <source>
        <dbReference type="EMBL" id="KAH0959174.1"/>
    </source>
</evidence>
<protein>
    <submittedName>
        <fullName evidence="12">PQ loop repeat domain-containing protein</fullName>
    </submittedName>
</protein>
<dbReference type="GO" id="GO:0012505">
    <property type="term" value="C:endomembrane system"/>
    <property type="evidence" value="ECO:0007669"/>
    <property type="project" value="UniProtKB-SubCell"/>
</dbReference>
<evidence type="ECO:0000256" key="11">
    <source>
        <dbReference type="SAM" id="Phobius"/>
    </source>
</evidence>
<dbReference type="Gene3D" id="1.20.1280.290">
    <property type="match status" value="2"/>
</dbReference>
<accession>A0A9P8MRJ5</accession>
<dbReference type="GO" id="GO:0034488">
    <property type="term" value="P:basic amino acid transmembrane export from vacuole"/>
    <property type="evidence" value="ECO:0007669"/>
    <property type="project" value="UniProtKB-ARBA"/>
</dbReference>
<evidence type="ECO:0000256" key="5">
    <source>
        <dbReference type="ARBA" id="ARBA00022692"/>
    </source>
</evidence>
<sequence length="345" mass="37637">MAPPAPTFGLDVDAISGICGSISIACWVVVFSPQIIQQFRQGNADGLSIQFIIIWLLGDVFNIAGAVLQGVLPTMIILAIYYTLADIVLLGQCFYYRGFTWRDEAPSPRKPAAREPDERTTLLPGDALVEPRASDWTGLSPAVDHVSEAPEPRAPPSALQSAAWNATIVAMVCAAGVFGWFLATGGRATSSDRGADDGLELDVLGQVFGYLCAVAYIASRMPQLVLNWRRKTTDGLSMLFFLFACLGNVTYVLSIFAYDPKCPGRTCAPGEAAQLYGRYMLVNLSWLAGSLVTLLMDLTVFVQYFAYRTDNGQGQPREQNGRRDGASRGEERWDRPLLERSDTSN</sequence>
<comment type="caution">
    <text evidence="12">The sequence shown here is derived from an EMBL/GenBank/DDBJ whole genome shotgun (WGS) entry which is preliminary data.</text>
</comment>
<feature type="region of interest" description="Disordered" evidence="10">
    <location>
        <begin position="313"/>
        <end position="345"/>
    </location>
</feature>
<organism evidence="12 13">
    <name type="scientific">Hirsutella rhossiliensis</name>
    <dbReference type="NCBI Taxonomy" id="111463"/>
    <lineage>
        <taxon>Eukaryota</taxon>
        <taxon>Fungi</taxon>
        <taxon>Dikarya</taxon>
        <taxon>Ascomycota</taxon>
        <taxon>Pezizomycotina</taxon>
        <taxon>Sordariomycetes</taxon>
        <taxon>Hypocreomycetidae</taxon>
        <taxon>Hypocreales</taxon>
        <taxon>Ophiocordycipitaceae</taxon>
        <taxon>Hirsutella</taxon>
    </lineage>
</organism>
<dbReference type="OrthoDB" id="8048523at2759"/>
<reference evidence="12" key="1">
    <citation type="submission" date="2021-09" db="EMBL/GenBank/DDBJ databases">
        <title>A high-quality genome of the endoparasitic fungus Hirsutella rhossiliensis with a comparison of Hirsutella genomes reveals transposable elements contributing to genome size variation.</title>
        <authorList>
            <person name="Lin R."/>
            <person name="Jiao Y."/>
            <person name="Sun X."/>
            <person name="Ling J."/>
            <person name="Xie B."/>
            <person name="Cheng X."/>
        </authorList>
    </citation>
    <scope>NUCLEOTIDE SEQUENCE</scope>
    <source>
        <strain evidence="12">HR02</strain>
    </source>
</reference>
<dbReference type="SMART" id="SM00679">
    <property type="entry name" value="CTNS"/>
    <property type="match status" value="2"/>
</dbReference>
<evidence type="ECO:0000256" key="2">
    <source>
        <dbReference type="ARBA" id="ARBA00004127"/>
    </source>
</evidence>
<keyword evidence="4" id="KW-0926">Vacuole</keyword>
<feature type="transmembrane region" description="Helical" evidence="11">
    <location>
        <begin position="14"/>
        <end position="35"/>
    </location>
</feature>
<evidence type="ECO:0000256" key="9">
    <source>
        <dbReference type="ARBA" id="ARBA00038039"/>
    </source>
</evidence>
<dbReference type="Proteomes" id="UP000824596">
    <property type="component" value="Unassembled WGS sequence"/>
</dbReference>
<evidence type="ECO:0000256" key="1">
    <source>
        <dbReference type="ARBA" id="ARBA00004116"/>
    </source>
</evidence>
<evidence type="ECO:0000256" key="4">
    <source>
        <dbReference type="ARBA" id="ARBA00022554"/>
    </source>
</evidence>
<gene>
    <name evidence="12" type="ORF">HRG_09635</name>
</gene>
<keyword evidence="5 11" id="KW-0812">Transmembrane</keyword>
<feature type="transmembrane region" description="Helical" evidence="11">
    <location>
        <begin position="203"/>
        <end position="219"/>
    </location>
</feature>
<dbReference type="InterPro" id="IPR006603">
    <property type="entry name" value="PQ-loop_rpt"/>
</dbReference>
<feature type="transmembrane region" description="Helical" evidence="11">
    <location>
        <begin position="47"/>
        <end position="68"/>
    </location>
</feature>
<dbReference type="GO" id="GO:0015101">
    <property type="term" value="F:organic cation transmembrane transporter activity"/>
    <property type="evidence" value="ECO:0007669"/>
    <property type="project" value="UniProtKB-ARBA"/>
</dbReference>
<keyword evidence="3" id="KW-0813">Transport</keyword>
<keyword evidence="13" id="KW-1185">Reference proteome</keyword>
<dbReference type="GO" id="GO:0015179">
    <property type="term" value="F:L-amino acid transmembrane transporter activity"/>
    <property type="evidence" value="ECO:0007669"/>
    <property type="project" value="UniProtKB-ARBA"/>
</dbReference>
<feature type="transmembrane region" description="Helical" evidence="11">
    <location>
        <begin position="74"/>
        <end position="96"/>
    </location>
</feature>
<dbReference type="PANTHER" id="PTHR16201">
    <property type="entry name" value="SEVEN TRANSMEMBRANE PROTEIN 1-RELATED"/>
    <property type="match status" value="1"/>
</dbReference>
<dbReference type="InterPro" id="IPR051415">
    <property type="entry name" value="LAAT-1"/>
</dbReference>
<feature type="transmembrane region" description="Helical" evidence="11">
    <location>
        <begin position="239"/>
        <end position="258"/>
    </location>
</feature>
<comment type="similarity">
    <text evidence="9">Belongs to the laat-1 family.</text>
</comment>
<evidence type="ECO:0000313" key="13">
    <source>
        <dbReference type="Proteomes" id="UP000824596"/>
    </source>
</evidence>
<dbReference type="Pfam" id="PF04193">
    <property type="entry name" value="PQ-loop"/>
    <property type="match status" value="2"/>
</dbReference>
<dbReference type="EMBL" id="JAIZPD010000013">
    <property type="protein sequence ID" value="KAH0959174.1"/>
    <property type="molecule type" value="Genomic_DNA"/>
</dbReference>
<proteinExistence type="inferred from homology"/>
<keyword evidence="8 11" id="KW-0472">Membrane</keyword>
<dbReference type="GO" id="GO:0015174">
    <property type="term" value="F:basic amino acid transmembrane transporter activity"/>
    <property type="evidence" value="ECO:0007669"/>
    <property type="project" value="UniProtKB-ARBA"/>
</dbReference>
<feature type="transmembrane region" description="Helical" evidence="11">
    <location>
        <begin position="284"/>
        <end position="307"/>
    </location>
</feature>
<dbReference type="PANTHER" id="PTHR16201:SF35">
    <property type="entry name" value="VACUOLAR AMINO ACID TRANSPORTER YPQ1-RELATED"/>
    <property type="match status" value="1"/>
</dbReference>
<name>A0A9P8MRJ5_9HYPO</name>
<evidence type="ECO:0000256" key="7">
    <source>
        <dbReference type="ARBA" id="ARBA00022989"/>
    </source>
</evidence>
<feature type="compositionally biased region" description="Basic and acidic residues" evidence="10">
    <location>
        <begin position="319"/>
        <end position="345"/>
    </location>
</feature>
<evidence type="ECO:0000256" key="10">
    <source>
        <dbReference type="SAM" id="MobiDB-lite"/>
    </source>
</evidence>
<dbReference type="RefSeq" id="XP_044716687.1">
    <property type="nucleotide sequence ID" value="XM_044868106.1"/>
</dbReference>
<dbReference type="AlphaFoldDB" id="A0A9P8MRJ5"/>
<dbReference type="GeneID" id="68358764"/>
<evidence type="ECO:0000256" key="6">
    <source>
        <dbReference type="ARBA" id="ARBA00022737"/>
    </source>
</evidence>
<evidence type="ECO:0000256" key="8">
    <source>
        <dbReference type="ARBA" id="ARBA00023136"/>
    </source>
</evidence>
<feature type="transmembrane region" description="Helical" evidence="11">
    <location>
        <begin position="162"/>
        <end position="183"/>
    </location>
</feature>
<dbReference type="GO" id="GO:0034490">
    <property type="term" value="P:basic amino acid transmembrane import into vacuole"/>
    <property type="evidence" value="ECO:0007669"/>
    <property type="project" value="UniProtKB-ARBA"/>
</dbReference>
<keyword evidence="7 11" id="KW-1133">Transmembrane helix</keyword>